<keyword evidence="2" id="KW-1185">Reference proteome</keyword>
<dbReference type="InParanoid" id="A0A0C3D311"/>
<organism evidence="1 2">
    <name type="scientific">Scleroderma citrinum Foug A</name>
    <dbReference type="NCBI Taxonomy" id="1036808"/>
    <lineage>
        <taxon>Eukaryota</taxon>
        <taxon>Fungi</taxon>
        <taxon>Dikarya</taxon>
        <taxon>Basidiomycota</taxon>
        <taxon>Agaricomycotina</taxon>
        <taxon>Agaricomycetes</taxon>
        <taxon>Agaricomycetidae</taxon>
        <taxon>Boletales</taxon>
        <taxon>Sclerodermatineae</taxon>
        <taxon>Sclerodermataceae</taxon>
        <taxon>Scleroderma</taxon>
    </lineage>
</organism>
<reference evidence="2" key="2">
    <citation type="submission" date="2015-01" db="EMBL/GenBank/DDBJ databases">
        <title>Evolutionary Origins and Diversification of the Mycorrhizal Mutualists.</title>
        <authorList>
            <consortium name="DOE Joint Genome Institute"/>
            <consortium name="Mycorrhizal Genomics Consortium"/>
            <person name="Kohler A."/>
            <person name="Kuo A."/>
            <person name="Nagy L.G."/>
            <person name="Floudas D."/>
            <person name="Copeland A."/>
            <person name="Barry K.W."/>
            <person name="Cichocki N."/>
            <person name="Veneault-Fourrey C."/>
            <person name="LaButti K."/>
            <person name="Lindquist E.A."/>
            <person name="Lipzen A."/>
            <person name="Lundell T."/>
            <person name="Morin E."/>
            <person name="Murat C."/>
            <person name="Riley R."/>
            <person name="Ohm R."/>
            <person name="Sun H."/>
            <person name="Tunlid A."/>
            <person name="Henrissat B."/>
            <person name="Grigoriev I.V."/>
            <person name="Hibbett D.S."/>
            <person name="Martin F."/>
        </authorList>
    </citation>
    <scope>NUCLEOTIDE SEQUENCE [LARGE SCALE GENOMIC DNA]</scope>
    <source>
        <strain evidence="2">Foug A</strain>
    </source>
</reference>
<evidence type="ECO:0000313" key="2">
    <source>
        <dbReference type="Proteomes" id="UP000053989"/>
    </source>
</evidence>
<name>A0A0C3D311_9AGAM</name>
<sequence length="58" mass="6395">MIPGLLVAALYPIETGFWTGDGEPGQAIALLNAEEEELVLLRIRLGYSNVMVYHYLAC</sequence>
<gene>
    <name evidence="1" type="ORF">SCLCIDRAFT_1225099</name>
</gene>
<dbReference type="Proteomes" id="UP000053989">
    <property type="component" value="Unassembled WGS sequence"/>
</dbReference>
<dbReference type="AlphaFoldDB" id="A0A0C3D311"/>
<accession>A0A0C3D311</accession>
<protein>
    <submittedName>
        <fullName evidence="1">Uncharacterized protein</fullName>
    </submittedName>
</protein>
<proteinExistence type="predicted"/>
<dbReference type="EMBL" id="KN822327">
    <property type="protein sequence ID" value="KIM50804.1"/>
    <property type="molecule type" value="Genomic_DNA"/>
</dbReference>
<evidence type="ECO:0000313" key="1">
    <source>
        <dbReference type="EMBL" id="KIM50804.1"/>
    </source>
</evidence>
<reference evidence="1 2" key="1">
    <citation type="submission" date="2014-04" db="EMBL/GenBank/DDBJ databases">
        <authorList>
            <consortium name="DOE Joint Genome Institute"/>
            <person name="Kuo A."/>
            <person name="Kohler A."/>
            <person name="Nagy L.G."/>
            <person name="Floudas D."/>
            <person name="Copeland A."/>
            <person name="Barry K.W."/>
            <person name="Cichocki N."/>
            <person name="Veneault-Fourrey C."/>
            <person name="LaButti K."/>
            <person name="Lindquist E.A."/>
            <person name="Lipzen A."/>
            <person name="Lundell T."/>
            <person name="Morin E."/>
            <person name="Murat C."/>
            <person name="Sun H."/>
            <person name="Tunlid A."/>
            <person name="Henrissat B."/>
            <person name="Grigoriev I.V."/>
            <person name="Hibbett D.S."/>
            <person name="Martin F."/>
            <person name="Nordberg H.P."/>
            <person name="Cantor M.N."/>
            <person name="Hua S.X."/>
        </authorList>
    </citation>
    <scope>NUCLEOTIDE SEQUENCE [LARGE SCALE GENOMIC DNA]</scope>
    <source>
        <strain evidence="1 2">Foug A</strain>
    </source>
</reference>
<dbReference type="HOGENOM" id="CLU_2980417_0_0_1"/>